<sequence>MQTPPAYSLGHIHGRCRSQELSQQRRLCPSPGNEERLAQRPRRHSAAASTTLQDPGIPATAPGPNGYAESKRQHTYPPNLAIVWAPNLLQVQ</sequence>
<evidence type="ECO:0000313" key="2">
    <source>
        <dbReference type="Proteomes" id="UP000827872"/>
    </source>
</evidence>
<dbReference type="EMBL" id="CM037619">
    <property type="protein sequence ID" value="KAH8008117.1"/>
    <property type="molecule type" value="Genomic_DNA"/>
</dbReference>
<name>A0ACB8FS71_9SAUR</name>
<proteinExistence type="predicted"/>
<dbReference type="Proteomes" id="UP000827872">
    <property type="component" value="Linkage Group LG06"/>
</dbReference>
<comment type="caution">
    <text evidence="1">The sequence shown here is derived from an EMBL/GenBank/DDBJ whole genome shotgun (WGS) entry which is preliminary data.</text>
</comment>
<gene>
    <name evidence="1" type="ORF">K3G42_027941</name>
</gene>
<keyword evidence="2" id="KW-1185">Reference proteome</keyword>
<protein>
    <submittedName>
        <fullName evidence="1">Uncharacterized protein</fullName>
    </submittedName>
</protein>
<evidence type="ECO:0000313" key="1">
    <source>
        <dbReference type="EMBL" id="KAH8008117.1"/>
    </source>
</evidence>
<reference evidence="1" key="1">
    <citation type="submission" date="2021-08" db="EMBL/GenBank/DDBJ databases">
        <title>The first chromosome-level gecko genome reveals the dynamic sex chromosomes of Neotropical dwarf geckos (Sphaerodactylidae: Sphaerodactylus).</title>
        <authorList>
            <person name="Pinto B.J."/>
            <person name="Keating S.E."/>
            <person name="Gamble T."/>
        </authorList>
    </citation>
    <scope>NUCLEOTIDE SEQUENCE</scope>
    <source>
        <strain evidence="1">TG3544</strain>
    </source>
</reference>
<accession>A0ACB8FS71</accession>
<organism evidence="1 2">
    <name type="scientific">Sphaerodactylus townsendi</name>
    <dbReference type="NCBI Taxonomy" id="933632"/>
    <lineage>
        <taxon>Eukaryota</taxon>
        <taxon>Metazoa</taxon>
        <taxon>Chordata</taxon>
        <taxon>Craniata</taxon>
        <taxon>Vertebrata</taxon>
        <taxon>Euteleostomi</taxon>
        <taxon>Lepidosauria</taxon>
        <taxon>Squamata</taxon>
        <taxon>Bifurcata</taxon>
        <taxon>Gekkota</taxon>
        <taxon>Sphaerodactylidae</taxon>
        <taxon>Sphaerodactylus</taxon>
    </lineage>
</organism>